<keyword evidence="2" id="KW-0812">Transmembrane</keyword>
<evidence type="ECO:0000313" key="3">
    <source>
        <dbReference type="EMBL" id="KAH3888649.1"/>
    </source>
</evidence>
<reference evidence="3" key="2">
    <citation type="submission" date="2020-11" db="EMBL/GenBank/DDBJ databases">
        <authorList>
            <person name="McCartney M.A."/>
            <person name="Auch B."/>
            <person name="Kono T."/>
            <person name="Mallez S."/>
            <person name="Becker A."/>
            <person name="Gohl D.M."/>
            <person name="Silverstein K.A.T."/>
            <person name="Koren S."/>
            <person name="Bechman K.B."/>
            <person name="Herman A."/>
            <person name="Abrahante J.E."/>
            <person name="Garbe J."/>
        </authorList>
    </citation>
    <scope>NUCLEOTIDE SEQUENCE</scope>
    <source>
        <strain evidence="3">Duluth1</strain>
        <tissue evidence="3">Whole animal</tissue>
    </source>
</reference>
<feature type="transmembrane region" description="Helical" evidence="2">
    <location>
        <begin position="12"/>
        <end position="32"/>
    </location>
</feature>
<reference evidence="3" key="1">
    <citation type="journal article" date="2019" name="bioRxiv">
        <title>The Genome of the Zebra Mussel, Dreissena polymorpha: A Resource for Invasive Species Research.</title>
        <authorList>
            <person name="McCartney M.A."/>
            <person name="Auch B."/>
            <person name="Kono T."/>
            <person name="Mallez S."/>
            <person name="Zhang Y."/>
            <person name="Obille A."/>
            <person name="Becker A."/>
            <person name="Abrahante J.E."/>
            <person name="Garbe J."/>
            <person name="Badalamenti J.P."/>
            <person name="Herman A."/>
            <person name="Mangelson H."/>
            <person name="Liachko I."/>
            <person name="Sullivan S."/>
            <person name="Sone E.D."/>
            <person name="Koren S."/>
            <person name="Silverstein K.A.T."/>
            <person name="Beckman K.B."/>
            <person name="Gohl D.M."/>
        </authorList>
    </citation>
    <scope>NUCLEOTIDE SEQUENCE</scope>
    <source>
        <strain evidence="3">Duluth1</strain>
        <tissue evidence="3">Whole animal</tissue>
    </source>
</reference>
<dbReference type="Proteomes" id="UP000828390">
    <property type="component" value="Unassembled WGS sequence"/>
</dbReference>
<proteinExistence type="predicted"/>
<keyword evidence="1" id="KW-0175">Coiled coil</keyword>
<sequence length="69" mass="8217">MAIATRPHLMQPFDVCQMYVFSAPVLGLVMVVKDHETIRLKMLFTQKKKIENDNKQLRAERENYKVLYF</sequence>
<accession>A0A9D4N7H5</accession>
<evidence type="ECO:0000256" key="1">
    <source>
        <dbReference type="SAM" id="Coils"/>
    </source>
</evidence>
<comment type="caution">
    <text evidence="3">The sequence shown here is derived from an EMBL/GenBank/DDBJ whole genome shotgun (WGS) entry which is preliminary data.</text>
</comment>
<name>A0A9D4N7H5_DREPO</name>
<feature type="coiled-coil region" evidence="1">
    <location>
        <begin position="40"/>
        <end position="67"/>
    </location>
</feature>
<protein>
    <submittedName>
        <fullName evidence="3">Uncharacterized protein</fullName>
    </submittedName>
</protein>
<evidence type="ECO:0000256" key="2">
    <source>
        <dbReference type="SAM" id="Phobius"/>
    </source>
</evidence>
<keyword evidence="2" id="KW-0472">Membrane</keyword>
<dbReference type="EMBL" id="JAIWYP010000001">
    <property type="protein sequence ID" value="KAH3888649.1"/>
    <property type="molecule type" value="Genomic_DNA"/>
</dbReference>
<evidence type="ECO:0000313" key="4">
    <source>
        <dbReference type="Proteomes" id="UP000828390"/>
    </source>
</evidence>
<organism evidence="3 4">
    <name type="scientific">Dreissena polymorpha</name>
    <name type="common">Zebra mussel</name>
    <name type="synonym">Mytilus polymorpha</name>
    <dbReference type="NCBI Taxonomy" id="45954"/>
    <lineage>
        <taxon>Eukaryota</taxon>
        <taxon>Metazoa</taxon>
        <taxon>Spiralia</taxon>
        <taxon>Lophotrochozoa</taxon>
        <taxon>Mollusca</taxon>
        <taxon>Bivalvia</taxon>
        <taxon>Autobranchia</taxon>
        <taxon>Heteroconchia</taxon>
        <taxon>Euheterodonta</taxon>
        <taxon>Imparidentia</taxon>
        <taxon>Neoheterodontei</taxon>
        <taxon>Myida</taxon>
        <taxon>Dreissenoidea</taxon>
        <taxon>Dreissenidae</taxon>
        <taxon>Dreissena</taxon>
    </lineage>
</organism>
<keyword evidence="4" id="KW-1185">Reference proteome</keyword>
<gene>
    <name evidence="3" type="ORF">DPMN_012689</name>
</gene>
<keyword evidence="2" id="KW-1133">Transmembrane helix</keyword>
<dbReference type="AlphaFoldDB" id="A0A9D4N7H5"/>